<evidence type="ECO:0000313" key="2">
    <source>
        <dbReference type="Proteomes" id="UP000887013"/>
    </source>
</evidence>
<reference evidence="1" key="1">
    <citation type="submission" date="2020-08" db="EMBL/GenBank/DDBJ databases">
        <title>Multicomponent nature underlies the extraordinary mechanical properties of spider dragline silk.</title>
        <authorList>
            <person name="Kono N."/>
            <person name="Nakamura H."/>
            <person name="Mori M."/>
            <person name="Yoshida Y."/>
            <person name="Ohtoshi R."/>
            <person name="Malay A.D."/>
            <person name="Moran D.A.P."/>
            <person name="Tomita M."/>
            <person name="Numata K."/>
            <person name="Arakawa K."/>
        </authorList>
    </citation>
    <scope>NUCLEOTIDE SEQUENCE</scope>
</reference>
<name>A0A8X6NVU4_NEPPI</name>
<comment type="caution">
    <text evidence="1">The sequence shown here is derived from an EMBL/GenBank/DDBJ whole genome shotgun (WGS) entry which is preliminary data.</text>
</comment>
<sequence length="112" mass="13653">MRRFRLLEKSEYFKLKLRLRSFKNSKYFILRSFQKESKKDSKNETLRQEGEEKTIQALGCTSKRRSVERTGREFLVRTDIRINKIQERVKETYFMSNSIARFCSKFVYPDFT</sequence>
<proteinExistence type="predicted"/>
<gene>
    <name evidence="1" type="ORF">NPIL_664001</name>
</gene>
<protein>
    <submittedName>
        <fullName evidence="1">Uncharacterized protein</fullName>
    </submittedName>
</protein>
<dbReference type="AlphaFoldDB" id="A0A8X6NVU4"/>
<dbReference type="EMBL" id="BMAW01013803">
    <property type="protein sequence ID" value="GFT35839.1"/>
    <property type="molecule type" value="Genomic_DNA"/>
</dbReference>
<accession>A0A8X6NVU4</accession>
<keyword evidence="2" id="KW-1185">Reference proteome</keyword>
<organism evidence="1 2">
    <name type="scientific">Nephila pilipes</name>
    <name type="common">Giant wood spider</name>
    <name type="synonym">Nephila maculata</name>
    <dbReference type="NCBI Taxonomy" id="299642"/>
    <lineage>
        <taxon>Eukaryota</taxon>
        <taxon>Metazoa</taxon>
        <taxon>Ecdysozoa</taxon>
        <taxon>Arthropoda</taxon>
        <taxon>Chelicerata</taxon>
        <taxon>Arachnida</taxon>
        <taxon>Araneae</taxon>
        <taxon>Araneomorphae</taxon>
        <taxon>Entelegynae</taxon>
        <taxon>Araneoidea</taxon>
        <taxon>Nephilidae</taxon>
        <taxon>Nephila</taxon>
    </lineage>
</organism>
<evidence type="ECO:0000313" key="1">
    <source>
        <dbReference type="EMBL" id="GFT35839.1"/>
    </source>
</evidence>
<dbReference type="Proteomes" id="UP000887013">
    <property type="component" value="Unassembled WGS sequence"/>
</dbReference>